<feature type="region of interest" description="Disordered" evidence="1">
    <location>
        <begin position="1"/>
        <end position="34"/>
    </location>
</feature>
<name>Q9DWH2_RCMVM</name>
<dbReference type="RefSeq" id="NP_064122.1">
    <property type="nucleotide sequence ID" value="NC_002512.2"/>
</dbReference>
<gene>
    <name evidence="2" type="primary">r5.1</name>
</gene>
<reference evidence="2 3" key="7">
    <citation type="journal article" date="1999" name="J. Virol.">
        <title>Deletion of the R78 G protein-coupled receptor gene from rat cytomegalovirus results in an attenuated, syncytium-inducing mutant strain.</title>
        <authorList>
            <person name="Beisser P.S."/>
            <person name="Grauls G."/>
            <person name="Bruggeman C.A."/>
            <person name="Vink C."/>
        </authorList>
    </citation>
    <scope>NUCLEOTIDE SEQUENCE [LARGE SCALE GENOMIC DNA]</scope>
    <source>
        <strain evidence="2 3">Maastricht</strain>
    </source>
</reference>
<dbReference type="GeneID" id="940424"/>
<reference evidence="2 3" key="6">
    <citation type="journal article" date="1999" name="J. Gen. Virol.">
        <title>The rat cytomegalovirus R32 gene encodes a virion-associated protein that elicits a strong humoral immune response in infected rats.</title>
        <authorList>
            <person name="Beuken E."/>
            <person name="Grauls G."/>
            <person name="Bruggeman C.A."/>
            <person name="Vink C."/>
        </authorList>
    </citation>
    <scope>NUCLEOTIDE SEQUENCE [LARGE SCALE GENOMIC DNA]</scope>
    <source>
        <strain evidence="2 3">Maastricht</strain>
    </source>
</reference>
<dbReference type="KEGG" id="vg:940424"/>
<reference evidence="2 3" key="10">
    <citation type="journal article" date="2000" name="Virus Res.">
        <title>Rat cytomegalovirus R89 is a highly conserved gene which expresses a spliced transcript.</title>
        <authorList>
            <person name="Gruijthuijsen Y.K."/>
            <person name="Beuken E."/>
            <person name="Bruggeman C.A."/>
            <person name="Vink C."/>
        </authorList>
    </citation>
    <scope>NUCLEOTIDE SEQUENCE [LARGE SCALE GENOMIC DNA]</scope>
    <source>
        <strain evidence="2 3">Maastricht</strain>
    </source>
</reference>
<proteinExistence type="predicted"/>
<organismHost>
    <name type="scientific">Rattus</name>
    <name type="common">rats</name>
    <dbReference type="NCBI Taxonomy" id="10114"/>
</organismHost>
<feature type="compositionally biased region" description="Basic and acidic residues" evidence="1">
    <location>
        <begin position="83"/>
        <end position="97"/>
    </location>
</feature>
<sequence>MVGSRKSGNGVRGADWLSGKFPRIREKSGPESGRILMAQVRETTRTNLGSFMEGLSSRAVRNRTRPSRAGARSPIWEQNSPHPLREVPVPRRPRGSDAETSSSNSSPA</sequence>
<reference evidence="2 3" key="4">
    <citation type="journal article" date="1998" name="J. Virol.">
        <title>The R33 G protein-coupled receptor gene of rat cytomegalovirus plays an essential role in the pathogenesis of viral infection.</title>
        <authorList>
            <person name="Beisser P.S."/>
            <person name="Vink C."/>
            <person name="Van Dam J.G."/>
            <person name="Grauls G."/>
            <person name="Vanherle S.J."/>
            <person name="Bruggeman C.A."/>
        </authorList>
    </citation>
    <scope>NUCLEOTIDE SEQUENCE [LARGE SCALE GENOMIC DNA]</scope>
    <source>
        <strain evidence="2 3">Maastricht</strain>
    </source>
</reference>
<evidence type="ECO:0000313" key="2">
    <source>
        <dbReference type="EMBL" id="AAF99117.1"/>
    </source>
</evidence>
<reference evidence="2 3" key="3">
    <citation type="journal article" date="1997" name="J. Gen. Virol.">
        <title>Cloning and functional characterization of the origin of lytic-phase DNA replication of rat cytomegalovirus.</title>
        <authorList>
            <person name="Vink C."/>
            <person name="Beuken E."/>
            <person name="Bruggeman C.A."/>
        </authorList>
    </citation>
    <scope>NUCLEOTIDE SEQUENCE [LARGE SCALE GENOMIC DNA]</scope>
    <source>
        <strain evidence="2 3">Maastricht</strain>
    </source>
</reference>
<accession>Q9DWH2</accession>
<feature type="compositionally biased region" description="Polar residues" evidence="1">
    <location>
        <begin position="98"/>
        <end position="108"/>
    </location>
</feature>
<dbReference type="EMBL" id="AF232689">
    <property type="protein sequence ID" value="AAF99117.1"/>
    <property type="molecule type" value="Genomic_DNA"/>
</dbReference>
<feature type="region of interest" description="Disordered" evidence="1">
    <location>
        <begin position="47"/>
        <end position="108"/>
    </location>
</feature>
<evidence type="ECO:0000313" key="3">
    <source>
        <dbReference type="Proteomes" id="UP000008288"/>
    </source>
</evidence>
<protein>
    <submittedName>
        <fullName evidence="2">Pr5.1</fullName>
    </submittedName>
</protein>
<organism evidence="2 3">
    <name type="scientific">Rat cytomegalovirus (strain Maastricht)</name>
    <dbReference type="NCBI Taxonomy" id="79700"/>
    <lineage>
        <taxon>Viruses</taxon>
        <taxon>Duplodnaviria</taxon>
        <taxon>Heunggongvirae</taxon>
        <taxon>Peploviricota</taxon>
        <taxon>Herviviricetes</taxon>
        <taxon>Herpesvirales</taxon>
        <taxon>Orthoherpesviridae</taxon>
        <taxon>Betaherpesvirinae</taxon>
        <taxon>Muromegalovirus</taxon>
        <taxon>Muromegalovirus muridbeta2</taxon>
        <taxon>Murid betaherpesvirus 2</taxon>
    </lineage>
</organism>
<reference evidence="2 3" key="8">
    <citation type="journal article" date="2000" name="J. Virol.">
        <title>The r144 major histocompatibility complex class I-like gene of rat cytomegalovirus is dispensable for both acute and long-term infection in the immunocompromised host.</title>
        <authorList>
            <person name="Beisser P.S."/>
            <person name="Kloover J.S."/>
            <person name="Grauls G.E."/>
            <person name="Blok M.J."/>
            <person name="Bruggeman C.A."/>
            <person name="Vink C."/>
        </authorList>
    </citation>
    <scope>NUCLEOTIDE SEQUENCE [LARGE SCALE GENOMIC DNA]</scope>
    <source>
        <strain evidence="2 3">Maastricht</strain>
    </source>
</reference>
<dbReference type="Proteomes" id="UP000008288">
    <property type="component" value="Segment"/>
</dbReference>
<keyword evidence="3" id="KW-1185">Reference proteome</keyword>
<reference evidence="2 3" key="9">
    <citation type="journal article" date="2000" name="J. Virol.">
        <title>Complete DNA sequence of the rat cytomegalovirus genome.</title>
        <authorList>
            <person name="Vink C."/>
            <person name="Beuken E."/>
            <person name="Bruggeman C.A."/>
        </authorList>
    </citation>
    <scope>NUCLEOTIDE SEQUENCE [LARGE SCALE GENOMIC DNA]</scope>
    <source>
        <strain evidence="2 3">Maastricht</strain>
    </source>
</reference>
<evidence type="ECO:0000256" key="1">
    <source>
        <dbReference type="SAM" id="MobiDB-lite"/>
    </source>
</evidence>
<reference evidence="2 3" key="5">
    <citation type="journal article" date="1998" name="Virology">
        <title>The Maastricht strain and England strain of rat cytomegalovirus represent different betaherpesvirus species rather than strains.</title>
        <authorList>
            <person name="Beisser P.S."/>
            <person name="Kaptein S.J."/>
            <person name="Beuken E."/>
            <person name="Bruggeman C.A."/>
            <person name="Vink C."/>
        </authorList>
    </citation>
    <scope>NUCLEOTIDE SEQUENCE [LARGE SCALE GENOMIC DNA]</scope>
    <source>
        <strain evidence="2 3">Maastricht</strain>
    </source>
</reference>
<reference evidence="2 3" key="2">
    <citation type="journal article" date="1996" name="J. Virol.">
        <title>Structure of the rat cytomegalovirus genome termini.</title>
        <authorList>
            <person name="Vink C."/>
            <person name="Beuken E."/>
            <person name="Bruggeman C.A."/>
        </authorList>
    </citation>
    <scope>NUCLEOTIDE SEQUENCE [LARGE SCALE GENOMIC DNA]</scope>
    <source>
        <strain evidence="2 3">Maastricht</strain>
    </source>
</reference>
<reference evidence="2 3" key="1">
    <citation type="journal article" date="1996" name="J. Gen. Virol.">
        <title>Cloning and sequence analysis of the genes encoding DNA polymerase, glycoprotein B, ICP18.5 and major DNA-binding protein of rat cytomegalovirus.</title>
        <authorList>
            <person name="Beuken E."/>
            <person name="Slobbe R."/>
            <person name="Bruggeman C.A."/>
            <person name="Vink C."/>
        </authorList>
    </citation>
    <scope>NUCLEOTIDE SEQUENCE [LARGE SCALE GENOMIC DNA]</scope>
    <source>
        <strain evidence="2 3">Maastricht</strain>
    </source>
</reference>